<gene>
    <name evidence="11" type="ORF">I9W82_003068</name>
</gene>
<evidence type="ECO:0000256" key="4">
    <source>
        <dbReference type="ARBA" id="ARBA00022692"/>
    </source>
</evidence>
<dbReference type="GO" id="GO:0031501">
    <property type="term" value="C:mannosyltransferase complex"/>
    <property type="evidence" value="ECO:0007669"/>
    <property type="project" value="UniProtKB-ARBA"/>
</dbReference>
<feature type="region of interest" description="Disordered" evidence="9">
    <location>
        <begin position="435"/>
        <end position="493"/>
    </location>
</feature>
<evidence type="ECO:0000256" key="3">
    <source>
        <dbReference type="ARBA" id="ARBA00022679"/>
    </source>
</evidence>
<keyword evidence="5 10" id="KW-1133">Transmembrane helix</keyword>
<feature type="compositionally biased region" description="Acidic residues" evidence="9">
    <location>
        <begin position="473"/>
        <end position="486"/>
    </location>
</feature>
<comment type="subcellular location">
    <subcellularLocation>
        <location evidence="1">Membrane</location>
        <topology evidence="1">Multi-pass membrane protein</topology>
    </subcellularLocation>
</comment>
<evidence type="ECO:0000256" key="9">
    <source>
        <dbReference type="SAM" id="MobiDB-lite"/>
    </source>
</evidence>
<accession>A0A8H8DCZ1</accession>
<feature type="region of interest" description="Disordered" evidence="9">
    <location>
        <begin position="403"/>
        <end position="423"/>
    </location>
</feature>
<dbReference type="FunFam" id="3.90.550.20:FF:000001">
    <property type="entry name" value="MIPC synthase subunit (SurA)"/>
    <property type="match status" value="1"/>
</dbReference>
<dbReference type="Pfam" id="PF04488">
    <property type="entry name" value="Gly_transf_sug"/>
    <property type="match status" value="1"/>
</dbReference>
<dbReference type="GO" id="GO:0006676">
    <property type="term" value="P:mannosyl diphosphorylinositol ceramide metabolic process"/>
    <property type="evidence" value="ECO:0007669"/>
    <property type="project" value="UniProtKB-ARBA"/>
</dbReference>
<feature type="transmembrane region" description="Helical" evidence="10">
    <location>
        <begin position="7"/>
        <end position="24"/>
    </location>
</feature>
<dbReference type="RefSeq" id="XP_067548417.1">
    <property type="nucleotide sequence ID" value="XM_067691993.1"/>
</dbReference>
<dbReference type="InterPro" id="IPR051706">
    <property type="entry name" value="Glycosyltransferase_domain"/>
</dbReference>
<dbReference type="Gene3D" id="3.90.550.20">
    <property type="match status" value="1"/>
</dbReference>
<evidence type="ECO:0000256" key="10">
    <source>
        <dbReference type="SAM" id="Phobius"/>
    </source>
</evidence>
<dbReference type="AlphaFoldDB" id="A0A8H8DCZ1"/>
<evidence type="ECO:0000313" key="11">
    <source>
        <dbReference type="EMBL" id="KAG5419301.1"/>
    </source>
</evidence>
<keyword evidence="6 10" id="KW-0472">Membrane</keyword>
<feature type="compositionally biased region" description="Acidic residues" evidence="9">
    <location>
        <begin position="438"/>
        <end position="449"/>
    </location>
</feature>
<comment type="similarity">
    <text evidence="2">Belongs to the glycosyltransferase 32 family.</text>
</comment>
<dbReference type="EC" id="2.4.1.370" evidence="8"/>
<comment type="catalytic activity">
    <reaction evidence="7">
        <text>a 1D-myo-inositol-1-phospho-N-[(R)-2-hydroxy-very-long-chain fatty acyl]-(R)-4-hydroxysphingoid base + GDP-alpha-D-mannose = an alpha-D-mannosyl-(1&lt;-&gt;6)-1D-myo-inositol-1-phospho-N-[(R)-2-hydroxy-very-long-chain fatty acyl]-(R)-4-hydroxysphingoid base + GDP + H(+)</text>
        <dbReference type="Rhea" id="RHEA:64596"/>
        <dbReference type="ChEBI" id="CHEBI:15378"/>
        <dbReference type="ChEBI" id="CHEBI:57527"/>
        <dbReference type="ChEBI" id="CHEBI:58189"/>
        <dbReference type="ChEBI" id="CHEBI:155885"/>
        <dbReference type="ChEBI" id="CHEBI:155926"/>
        <dbReference type="EC" id="2.4.1.370"/>
    </reaction>
    <physiologicalReaction direction="left-to-right" evidence="7">
        <dbReference type="Rhea" id="RHEA:64597"/>
    </physiologicalReaction>
</comment>
<dbReference type="EMBL" id="JAEOAQ010000003">
    <property type="protein sequence ID" value="KAG5419301.1"/>
    <property type="molecule type" value="Genomic_DNA"/>
</dbReference>
<dbReference type="SUPFAM" id="SSF53448">
    <property type="entry name" value="Nucleotide-diphospho-sugar transferases"/>
    <property type="match status" value="1"/>
</dbReference>
<dbReference type="GO" id="GO:0103064">
    <property type="term" value="F:inositol phosphorylceramide mannosyltransferase activity"/>
    <property type="evidence" value="ECO:0007669"/>
    <property type="project" value="UniProtKB-EC"/>
</dbReference>
<sequence length="493" mass="56673">MRKELKYIIYAHVVLVIYLLYLSFDLLTLLHDDTFADALIDYELNSQTLDKPALIPKIIHQTYKNENIPEIWKPGQQACIDLHEDYQYILWTDEMAREFISEEFPWFLETWDKYPYNIQRADAIRYFALYHYGGIYIDLDDGCERRLDPLLTVPAFVRKTIPTGISNDVMGSVPNHPFFLKAMESLHKYQRNWLVPYITIMISTGPLFLSVIWKQYKRWGIPEAGKVRVLMPENYKGYQYSFFAIAPGSSWHMSDANFIKSLANHLVLAVIGGFCIALAILAVEYLFYSFIISSFFKKCTAKVGNMIFGVITGVLRFFNLDKFVDSHLKDFNFLSGPIGNDDEESQLREVKPRGISLKNFIKNSSIKRRSRKDSNIPIEINILEKLADDPTTIVIRNDSVQASGIPKGVNNRAPPRKATSDKNNLEVVETLQKINSSEESEYDNEEDSGNDSTFVNELETDAEYLHAYSDMNTDAEADVDTDDPNDDSSRRNN</sequence>
<feature type="transmembrane region" description="Helical" evidence="10">
    <location>
        <begin position="193"/>
        <end position="216"/>
    </location>
</feature>
<dbReference type="GeneID" id="93651697"/>
<feature type="transmembrane region" description="Helical" evidence="10">
    <location>
        <begin position="299"/>
        <end position="318"/>
    </location>
</feature>
<evidence type="ECO:0000313" key="12">
    <source>
        <dbReference type="Proteomes" id="UP000669133"/>
    </source>
</evidence>
<evidence type="ECO:0000256" key="5">
    <source>
        <dbReference type="ARBA" id="ARBA00022989"/>
    </source>
</evidence>
<organism evidence="11 12">
    <name type="scientific">Candida metapsilosis</name>
    <dbReference type="NCBI Taxonomy" id="273372"/>
    <lineage>
        <taxon>Eukaryota</taxon>
        <taxon>Fungi</taxon>
        <taxon>Dikarya</taxon>
        <taxon>Ascomycota</taxon>
        <taxon>Saccharomycotina</taxon>
        <taxon>Pichiomycetes</taxon>
        <taxon>Debaryomycetaceae</taxon>
        <taxon>Candida/Lodderomyces clade</taxon>
        <taxon>Candida</taxon>
    </lineage>
</organism>
<dbReference type="InterPro" id="IPR007577">
    <property type="entry name" value="GlycoTrfase_DXD_sugar-bd_CS"/>
</dbReference>
<comment type="caution">
    <text evidence="11">The sequence shown here is derived from an EMBL/GenBank/DDBJ whole genome shotgun (WGS) entry which is preliminary data.</text>
</comment>
<dbReference type="InterPro" id="IPR029044">
    <property type="entry name" value="Nucleotide-diphossugar_trans"/>
</dbReference>
<keyword evidence="3" id="KW-0808">Transferase</keyword>
<proteinExistence type="inferred from homology"/>
<feature type="transmembrane region" description="Helical" evidence="10">
    <location>
        <begin position="266"/>
        <end position="287"/>
    </location>
</feature>
<dbReference type="PANTHER" id="PTHR32385:SF20">
    <property type="entry name" value="MANNOSYL PHOSPHORYLINOSITOL CERAMIDE SYNTHASE CSH1-RELATED"/>
    <property type="match status" value="1"/>
</dbReference>
<evidence type="ECO:0000256" key="8">
    <source>
        <dbReference type="ARBA" id="ARBA00066893"/>
    </source>
</evidence>
<dbReference type="OrthoDB" id="3647at2759"/>
<dbReference type="GO" id="GO:0051999">
    <property type="term" value="P:mannosyl-inositol phosphorylceramide biosynthetic process"/>
    <property type="evidence" value="ECO:0007669"/>
    <property type="project" value="TreeGrafter"/>
</dbReference>
<dbReference type="Proteomes" id="UP000669133">
    <property type="component" value="Unassembled WGS sequence"/>
</dbReference>
<keyword evidence="12" id="KW-1185">Reference proteome</keyword>
<evidence type="ECO:0000256" key="2">
    <source>
        <dbReference type="ARBA" id="ARBA00009003"/>
    </source>
</evidence>
<reference evidence="11 12" key="1">
    <citation type="submission" date="2020-12" db="EMBL/GenBank/DDBJ databases">
        <title>Effect of drift, selection, and recombination on the evolution of hybrid genomes in Candida yeast pathogens.</title>
        <authorList>
            <person name="Mixao V."/>
            <person name="Ksiezopolska E."/>
            <person name="Saus E."/>
            <person name="Boekhout T."/>
            <person name="Gacser A."/>
            <person name="Gabaldon T."/>
        </authorList>
    </citation>
    <scope>NUCLEOTIDE SEQUENCE [LARGE SCALE GENOMIC DNA]</scope>
    <source>
        <strain evidence="11 12">BP57</strain>
    </source>
</reference>
<evidence type="ECO:0000256" key="7">
    <source>
        <dbReference type="ARBA" id="ARBA00052145"/>
    </source>
</evidence>
<evidence type="ECO:0000256" key="1">
    <source>
        <dbReference type="ARBA" id="ARBA00004141"/>
    </source>
</evidence>
<dbReference type="GO" id="GO:0016020">
    <property type="term" value="C:membrane"/>
    <property type="evidence" value="ECO:0007669"/>
    <property type="project" value="UniProtKB-SubCell"/>
</dbReference>
<name>A0A8H8DCZ1_9ASCO</name>
<evidence type="ECO:0000256" key="6">
    <source>
        <dbReference type="ARBA" id="ARBA00023136"/>
    </source>
</evidence>
<protein>
    <recommendedName>
        <fullName evidence="8">inositol phosphorylceramide mannosyltransferase</fullName>
        <ecNumber evidence="8">2.4.1.370</ecNumber>
    </recommendedName>
</protein>
<dbReference type="PANTHER" id="PTHR32385">
    <property type="entry name" value="MANNOSYL PHOSPHORYLINOSITOL CERAMIDE SYNTHASE"/>
    <property type="match status" value="1"/>
</dbReference>
<keyword evidence="4 10" id="KW-0812">Transmembrane</keyword>